<dbReference type="PANTHER" id="PTHR30349:SF82">
    <property type="entry name" value="INTEGRASE_RECOMBINASE YOEC-RELATED"/>
    <property type="match status" value="1"/>
</dbReference>
<dbReference type="SUPFAM" id="SSF56349">
    <property type="entry name" value="DNA breaking-rejoining enzymes"/>
    <property type="match status" value="1"/>
</dbReference>
<accession>A0A382RP17</accession>
<protein>
    <recommendedName>
        <fullName evidence="2">Tyr recombinase domain-containing protein</fullName>
    </recommendedName>
</protein>
<reference evidence="3" key="1">
    <citation type="submission" date="2018-05" db="EMBL/GenBank/DDBJ databases">
        <authorList>
            <person name="Lanie J.A."/>
            <person name="Ng W.-L."/>
            <person name="Kazmierczak K.M."/>
            <person name="Andrzejewski T.M."/>
            <person name="Davidsen T.M."/>
            <person name="Wayne K.J."/>
            <person name="Tettelin H."/>
            <person name="Glass J.I."/>
            <person name="Rusch D."/>
            <person name="Podicherti R."/>
            <person name="Tsui H.-C.T."/>
            <person name="Winkler M.E."/>
        </authorList>
    </citation>
    <scope>NUCLEOTIDE SEQUENCE</scope>
</reference>
<dbReference type="InterPro" id="IPR011010">
    <property type="entry name" value="DNA_brk_join_enz"/>
</dbReference>
<organism evidence="3">
    <name type="scientific">marine metagenome</name>
    <dbReference type="NCBI Taxonomy" id="408172"/>
    <lineage>
        <taxon>unclassified sequences</taxon>
        <taxon>metagenomes</taxon>
        <taxon>ecological metagenomes</taxon>
    </lineage>
</organism>
<dbReference type="AlphaFoldDB" id="A0A382RP17"/>
<dbReference type="GO" id="GO:0006310">
    <property type="term" value="P:DNA recombination"/>
    <property type="evidence" value="ECO:0007669"/>
    <property type="project" value="UniProtKB-KW"/>
</dbReference>
<dbReference type="InterPro" id="IPR013762">
    <property type="entry name" value="Integrase-like_cat_sf"/>
</dbReference>
<feature type="domain" description="Tyr recombinase" evidence="2">
    <location>
        <begin position="1"/>
        <end position="185"/>
    </location>
</feature>
<dbReference type="Gene3D" id="1.10.443.10">
    <property type="entry name" value="Intergrase catalytic core"/>
    <property type="match status" value="1"/>
</dbReference>
<dbReference type="PANTHER" id="PTHR30349">
    <property type="entry name" value="PHAGE INTEGRASE-RELATED"/>
    <property type="match status" value="1"/>
</dbReference>
<gene>
    <name evidence="3" type="ORF">METZ01_LOCUS351562</name>
</gene>
<evidence type="ECO:0000259" key="2">
    <source>
        <dbReference type="PROSITE" id="PS51898"/>
    </source>
</evidence>
<dbReference type="InterPro" id="IPR002104">
    <property type="entry name" value="Integrase_catalytic"/>
</dbReference>
<dbReference type="GO" id="GO:0003677">
    <property type="term" value="F:DNA binding"/>
    <property type="evidence" value="ECO:0007669"/>
    <property type="project" value="InterPro"/>
</dbReference>
<dbReference type="InterPro" id="IPR050090">
    <property type="entry name" value="Tyrosine_recombinase_XerCD"/>
</dbReference>
<dbReference type="GO" id="GO:0015074">
    <property type="term" value="P:DNA integration"/>
    <property type="evidence" value="ECO:0007669"/>
    <property type="project" value="InterPro"/>
</dbReference>
<proteinExistence type="predicted"/>
<dbReference type="Pfam" id="PF00589">
    <property type="entry name" value="Phage_integrase"/>
    <property type="match status" value="1"/>
</dbReference>
<evidence type="ECO:0000256" key="1">
    <source>
        <dbReference type="ARBA" id="ARBA00023172"/>
    </source>
</evidence>
<evidence type="ECO:0000313" key="3">
    <source>
        <dbReference type="EMBL" id="SVC98708.1"/>
    </source>
</evidence>
<name>A0A382RP17_9ZZZZ</name>
<dbReference type="PROSITE" id="PS51898">
    <property type="entry name" value="TYR_RECOMBINASE"/>
    <property type="match status" value="1"/>
</dbReference>
<sequence>MGKKPLSEIQVRSLRKLVAGNPLHELLLNLSVDLMLRGSDLLNLKVSDVMNESGTVKSEVKVKQKKTKKNTLLLPLSDKSINAIKIHLDGRSQEDFIFKGQKSHYTNKPISVIQYSRIVKRWMEMLGVEDTLAFSSHSMRKTKATVIYNKTKNIDAVRRLLGQSSVTATSAYIGVTDNSALELARNINV</sequence>
<dbReference type="EMBL" id="UINC01122722">
    <property type="protein sequence ID" value="SVC98708.1"/>
    <property type="molecule type" value="Genomic_DNA"/>
</dbReference>
<keyword evidence="1" id="KW-0233">DNA recombination</keyword>